<feature type="domain" description="Gfo/Idh/MocA-like oxidoreductase N-terminal" evidence="2">
    <location>
        <begin position="4"/>
        <end position="120"/>
    </location>
</feature>
<dbReference type="InterPro" id="IPR036291">
    <property type="entry name" value="NAD(P)-bd_dom_sf"/>
</dbReference>
<keyword evidence="5" id="KW-1185">Reference proteome</keyword>
<dbReference type="Gene3D" id="3.40.50.720">
    <property type="entry name" value="NAD(P)-binding Rossmann-like Domain"/>
    <property type="match status" value="1"/>
</dbReference>
<feature type="domain" description="GFO/IDH/MocA-like oxidoreductase" evidence="3">
    <location>
        <begin position="132"/>
        <end position="249"/>
    </location>
</feature>
<organism evidence="4 5">
    <name type="scientific">Desulfurococcus mucosus (strain ATCC 35584 / DSM 2162 / JCM 9187 / O7/1)</name>
    <dbReference type="NCBI Taxonomy" id="765177"/>
    <lineage>
        <taxon>Archaea</taxon>
        <taxon>Thermoproteota</taxon>
        <taxon>Thermoprotei</taxon>
        <taxon>Desulfurococcales</taxon>
        <taxon>Desulfurococcaceae</taxon>
        <taxon>Desulfurococcus</taxon>
    </lineage>
</organism>
<dbReference type="InterPro" id="IPR000683">
    <property type="entry name" value="Gfo/Idh/MocA-like_OxRdtase_N"/>
</dbReference>
<reference evidence="5" key="1">
    <citation type="submission" date="2010-11" db="EMBL/GenBank/DDBJ databases">
        <title>The complete genome of Desulfurococcus mucosus DSM 2162.</title>
        <authorList>
            <consortium name="US DOE Joint Genome Institute (JGI-PGF)"/>
            <person name="Lucas S."/>
            <person name="Copeland A."/>
            <person name="Lapidus A."/>
            <person name="Bruce D."/>
            <person name="Goodwin L."/>
            <person name="Pitluck S."/>
            <person name="Kyrpides N."/>
            <person name="Mavromatis K."/>
            <person name="Pagani I."/>
            <person name="Ivanova N."/>
            <person name="Ovchinnikova G."/>
            <person name="Chertkov O."/>
            <person name="Held B."/>
            <person name="Brettin T."/>
            <person name="Detter J.C."/>
            <person name="Tapia R."/>
            <person name="Han C."/>
            <person name="Land M."/>
            <person name="Hauser L."/>
            <person name="Markowitz V."/>
            <person name="Cheng J.-F."/>
            <person name="Hugenholtz P."/>
            <person name="Woyke T."/>
            <person name="Wu D."/>
            <person name="Wirth R."/>
            <person name="Bilek Y."/>
            <person name="Hader T."/>
            <person name="Klenk H.-P."/>
            <person name="Eisen J.A."/>
        </authorList>
    </citation>
    <scope>NUCLEOTIDE SEQUENCE [LARGE SCALE GENOMIC DNA]</scope>
    <source>
        <strain evidence="5">ATCC 35584 / DSM 2162 / JCM 9187 / O7/1</strain>
    </source>
</reference>
<dbReference type="HOGENOM" id="CLU_838378_0_0_2"/>
<dbReference type="InterPro" id="IPR050463">
    <property type="entry name" value="Gfo/Idh/MocA_oxidrdct_glycsds"/>
</dbReference>
<dbReference type="EMBL" id="CP002363">
    <property type="protein sequence ID" value="ADV64741.1"/>
    <property type="molecule type" value="Genomic_DNA"/>
</dbReference>
<accession>E8R8B5</accession>
<evidence type="ECO:0000259" key="3">
    <source>
        <dbReference type="Pfam" id="PF22725"/>
    </source>
</evidence>
<dbReference type="SUPFAM" id="SSF55347">
    <property type="entry name" value="Glyceraldehyde-3-phosphate dehydrogenase-like, C-terminal domain"/>
    <property type="match status" value="1"/>
</dbReference>
<dbReference type="GO" id="GO:0000166">
    <property type="term" value="F:nucleotide binding"/>
    <property type="evidence" value="ECO:0007669"/>
    <property type="project" value="InterPro"/>
</dbReference>
<evidence type="ECO:0000313" key="4">
    <source>
        <dbReference type="EMBL" id="ADV64741.1"/>
    </source>
</evidence>
<dbReference type="STRING" id="765177.Desmu_0422"/>
<reference evidence="4 5" key="2">
    <citation type="journal article" date="2011" name="Stand. Genomic Sci.">
        <title>Complete genome sequence of Desulfurococcus mucosus type strain (O7/1).</title>
        <authorList>
            <person name="Wirth R."/>
            <person name="Chertkov O."/>
            <person name="Held B."/>
            <person name="Lapidus A."/>
            <person name="Nolan M."/>
            <person name="Lucas S."/>
            <person name="Hammon N."/>
            <person name="Deshpande S."/>
            <person name="Cheng J.F."/>
            <person name="Tapia R."/>
            <person name="Han C."/>
            <person name="Goodwin L."/>
            <person name="Pitluck S."/>
            <person name="Liolios K."/>
            <person name="Ioanna P."/>
            <person name="Ivanova N."/>
            <person name="Mavromatis K."/>
            <person name="Mikhailova N."/>
            <person name="Pati A."/>
            <person name="Chen A."/>
            <person name="Palaniappan K."/>
            <person name="Land M."/>
            <person name="Hauser L."/>
            <person name="Chang Y.J."/>
            <person name="Jeffries C.D."/>
            <person name="Bilek Y."/>
            <person name="Hader T."/>
            <person name="Rohde M."/>
            <person name="Spring S."/>
            <person name="Sikorski J."/>
            <person name="Goker M."/>
            <person name="Woyke T."/>
            <person name="Bristow J."/>
            <person name="Eisen J.A."/>
            <person name="Markowitz V."/>
            <person name="Hugenholtz P."/>
            <person name="Kyrpides N.C."/>
            <person name="Klenk H.P."/>
        </authorList>
    </citation>
    <scope>NUCLEOTIDE SEQUENCE [LARGE SCALE GENOMIC DNA]</scope>
    <source>
        <strain evidence="5">ATCC 35584 / DSM 2162 / JCM 9187 / O7/1</strain>
    </source>
</reference>
<evidence type="ECO:0000313" key="5">
    <source>
        <dbReference type="Proteomes" id="UP000001068"/>
    </source>
</evidence>
<dbReference type="Pfam" id="PF01408">
    <property type="entry name" value="GFO_IDH_MocA"/>
    <property type="match status" value="1"/>
</dbReference>
<dbReference type="GeneID" id="10153115"/>
<sequence length="331" mass="37169">MVRLRVGIVGGGFAAGHHVKGWRANKAKVVAVSDIAVERARVFAESHGIPRYFSSLEEMLKDVELDVVSICTPPQTHREVAVKVAQANANMFVEKPLATSYSDAAEILNVARSKGVKVGVVSNYLYTPVSIKARRLVREGVIGPVCRVDIAVYAPREVVLARSGGWLESLPGHVFGEVLPHAIYILQDIIGKLDVVSVDFSRLSEGGWTLYDELYAVLRGERGVGRLTISYNARRFDIYVYVEGEKGSLIYNPVGKIISRLSTSWRWASNLLSLKPYLELGFDHIFNRAPRDPFAENIGDFIRLLERRDDDHLDMLLNQVRVYEEILREYR</sequence>
<evidence type="ECO:0000259" key="2">
    <source>
        <dbReference type="Pfam" id="PF01408"/>
    </source>
</evidence>
<gene>
    <name evidence="4" type="ordered locus">Desmu_0422</name>
</gene>
<dbReference type="eggNOG" id="arCOG01622">
    <property type="taxonomic scope" value="Archaea"/>
</dbReference>
<dbReference type="SUPFAM" id="SSF51735">
    <property type="entry name" value="NAD(P)-binding Rossmann-fold domains"/>
    <property type="match status" value="1"/>
</dbReference>
<dbReference type="Gene3D" id="3.30.360.10">
    <property type="entry name" value="Dihydrodipicolinate Reductase, domain 2"/>
    <property type="match status" value="1"/>
</dbReference>
<dbReference type="Proteomes" id="UP000001068">
    <property type="component" value="Chromosome"/>
</dbReference>
<name>E8R8B5_DESM0</name>
<dbReference type="InterPro" id="IPR055170">
    <property type="entry name" value="GFO_IDH_MocA-like_dom"/>
</dbReference>
<proteinExistence type="predicted"/>
<dbReference type="AlphaFoldDB" id="E8R8B5"/>
<keyword evidence="1" id="KW-0560">Oxidoreductase</keyword>
<protein>
    <submittedName>
        <fullName evidence="4">Oxidoreductase domain protein</fullName>
    </submittedName>
</protein>
<dbReference type="PANTHER" id="PTHR43818:SF11">
    <property type="entry name" value="BCDNA.GH03377"/>
    <property type="match status" value="1"/>
</dbReference>
<dbReference type="KEGG" id="dmu:Desmu_0422"/>
<dbReference type="OrthoDB" id="25239at2157"/>
<dbReference type="Pfam" id="PF22725">
    <property type="entry name" value="GFO_IDH_MocA_C3"/>
    <property type="match status" value="1"/>
</dbReference>
<dbReference type="RefSeq" id="WP_013561963.1">
    <property type="nucleotide sequence ID" value="NC_014961.1"/>
</dbReference>
<dbReference type="GO" id="GO:0016491">
    <property type="term" value="F:oxidoreductase activity"/>
    <property type="evidence" value="ECO:0007669"/>
    <property type="project" value="UniProtKB-KW"/>
</dbReference>
<evidence type="ECO:0000256" key="1">
    <source>
        <dbReference type="ARBA" id="ARBA00023002"/>
    </source>
</evidence>
<dbReference type="PANTHER" id="PTHR43818">
    <property type="entry name" value="BCDNA.GH03377"/>
    <property type="match status" value="1"/>
</dbReference>